<dbReference type="PROSITE" id="PS00290">
    <property type="entry name" value="IG_MHC"/>
    <property type="match status" value="2"/>
</dbReference>
<feature type="non-terminal residue" evidence="4">
    <location>
        <position position="1"/>
    </location>
</feature>
<reference evidence="4" key="1">
    <citation type="thesis" date="2021" institute="BYU ScholarsArchive" country="Provo, UT, USA">
        <title>Applications of and Algorithms for Genome Assembly and Genomic Analyses with an Emphasis on Marine Teleosts.</title>
        <authorList>
            <person name="Pickett B.D."/>
        </authorList>
    </citation>
    <scope>NUCLEOTIDE SEQUENCE</scope>
    <source>
        <strain evidence="4">HI-2016</strain>
    </source>
</reference>
<keyword evidence="2" id="KW-0393">Immunoglobulin domain</keyword>
<dbReference type="FunFam" id="2.60.40.10:FF:002350">
    <property type="entry name" value="Immunoglobulin heavy variable 1-4"/>
    <property type="match status" value="1"/>
</dbReference>
<dbReference type="InterPro" id="IPR050380">
    <property type="entry name" value="Immune_Resp_Modulators"/>
</dbReference>
<protein>
    <recommendedName>
        <fullName evidence="3">Ig-like domain-containing protein</fullName>
    </recommendedName>
</protein>
<dbReference type="CDD" id="cd00098">
    <property type="entry name" value="IgC1"/>
    <property type="match status" value="1"/>
</dbReference>
<dbReference type="EMBL" id="JAFBMS010000089">
    <property type="protein sequence ID" value="KAG9337393.1"/>
    <property type="molecule type" value="Genomic_DNA"/>
</dbReference>
<evidence type="ECO:0000313" key="4">
    <source>
        <dbReference type="EMBL" id="KAG9337393.1"/>
    </source>
</evidence>
<dbReference type="PANTHER" id="PTHR23411">
    <property type="entry name" value="TAPASIN"/>
    <property type="match status" value="1"/>
</dbReference>
<name>A0A8T2NAB8_9TELE</name>
<dbReference type="Pfam" id="PF07654">
    <property type="entry name" value="C1-set"/>
    <property type="match status" value="2"/>
</dbReference>
<evidence type="ECO:0000256" key="2">
    <source>
        <dbReference type="ARBA" id="ARBA00023319"/>
    </source>
</evidence>
<dbReference type="Proteomes" id="UP000824540">
    <property type="component" value="Unassembled WGS sequence"/>
</dbReference>
<accession>A0A8T2NAB8</accession>
<gene>
    <name evidence="4" type="ORF">JZ751_028814</name>
</gene>
<dbReference type="PROSITE" id="PS50835">
    <property type="entry name" value="IG_LIKE"/>
    <property type="match status" value="2"/>
</dbReference>
<evidence type="ECO:0000259" key="3">
    <source>
        <dbReference type="PROSITE" id="PS50835"/>
    </source>
</evidence>
<dbReference type="OrthoDB" id="9945861at2759"/>
<feature type="domain" description="Ig-like" evidence="3">
    <location>
        <begin position="122"/>
        <end position="218"/>
    </location>
</feature>
<comment type="caution">
    <text evidence="4">The sequence shown here is derived from an EMBL/GenBank/DDBJ whole genome shotgun (WGS) entry which is preliminary data.</text>
</comment>
<dbReference type="SUPFAM" id="SSF48726">
    <property type="entry name" value="Immunoglobulin"/>
    <property type="match status" value="2"/>
</dbReference>
<evidence type="ECO:0000256" key="1">
    <source>
        <dbReference type="ARBA" id="ARBA00023157"/>
    </source>
</evidence>
<evidence type="ECO:0000313" key="5">
    <source>
        <dbReference type="Proteomes" id="UP000824540"/>
    </source>
</evidence>
<dbReference type="FunFam" id="2.60.40.10:FF:000283">
    <property type="entry name" value="Immunoglobulin kappa constant"/>
    <property type="match status" value="1"/>
</dbReference>
<dbReference type="AlphaFoldDB" id="A0A8T2NAB8"/>
<organism evidence="4 5">
    <name type="scientific">Albula glossodonta</name>
    <name type="common">roundjaw bonefish</name>
    <dbReference type="NCBI Taxonomy" id="121402"/>
    <lineage>
        <taxon>Eukaryota</taxon>
        <taxon>Metazoa</taxon>
        <taxon>Chordata</taxon>
        <taxon>Craniata</taxon>
        <taxon>Vertebrata</taxon>
        <taxon>Euteleostomi</taxon>
        <taxon>Actinopterygii</taxon>
        <taxon>Neopterygii</taxon>
        <taxon>Teleostei</taxon>
        <taxon>Albuliformes</taxon>
        <taxon>Albulidae</taxon>
        <taxon>Albula</taxon>
    </lineage>
</organism>
<dbReference type="InterPro" id="IPR036179">
    <property type="entry name" value="Ig-like_dom_sf"/>
</dbReference>
<sequence>MALDIYTDLLIQTPRLPTYVFPLTTCGSGGRTDYLTLACITSGFAPASSVTFKWQDPNGRSVTDFIQYPTVERNGVYTRVSQVRVRAAAWDGRNSYKCTVRHTSLSGEKSATLEKPVPPSSPTVSLLPVCSGDSTPDALICDIRDFYPKTLALTWRVNSRRQTGSSLTWQTEKQALGKYSASSSLKVDRTKWEINELYTCEVVHRQKTFSQRTSKDMSLGKLCLEVTLKPPRVREMFINNQAVLDCDITGAEEAA</sequence>
<keyword evidence="1" id="KW-1015">Disulfide bond</keyword>
<dbReference type="SMART" id="SM00407">
    <property type="entry name" value="IGc1"/>
    <property type="match status" value="2"/>
</dbReference>
<dbReference type="InterPro" id="IPR003006">
    <property type="entry name" value="Ig/MHC_CS"/>
</dbReference>
<dbReference type="InterPro" id="IPR007110">
    <property type="entry name" value="Ig-like_dom"/>
</dbReference>
<dbReference type="InterPro" id="IPR013783">
    <property type="entry name" value="Ig-like_fold"/>
</dbReference>
<feature type="domain" description="Ig-like" evidence="3">
    <location>
        <begin position="14"/>
        <end position="114"/>
    </location>
</feature>
<keyword evidence="5" id="KW-1185">Reference proteome</keyword>
<dbReference type="Gene3D" id="2.60.40.10">
    <property type="entry name" value="Immunoglobulins"/>
    <property type="match status" value="2"/>
</dbReference>
<dbReference type="InterPro" id="IPR003597">
    <property type="entry name" value="Ig_C1-set"/>
</dbReference>
<proteinExistence type="predicted"/>